<evidence type="ECO:0000313" key="1">
    <source>
        <dbReference type="EMBL" id="OMJ66891.1"/>
    </source>
</evidence>
<dbReference type="Proteomes" id="UP000187209">
    <property type="component" value="Unassembled WGS sequence"/>
</dbReference>
<proteinExistence type="predicted"/>
<accession>A0A1R2AQU9</accession>
<protein>
    <submittedName>
        <fullName evidence="1">Uncharacterized protein</fullName>
    </submittedName>
</protein>
<dbReference type="EMBL" id="MPUH01001609">
    <property type="protein sequence ID" value="OMJ66891.1"/>
    <property type="molecule type" value="Genomic_DNA"/>
</dbReference>
<name>A0A1R2AQU9_9CILI</name>
<gene>
    <name evidence="1" type="ORF">SteCoe_36109</name>
</gene>
<evidence type="ECO:0000313" key="2">
    <source>
        <dbReference type="Proteomes" id="UP000187209"/>
    </source>
</evidence>
<dbReference type="AlphaFoldDB" id="A0A1R2AQU9"/>
<keyword evidence="2" id="KW-1185">Reference proteome</keyword>
<comment type="caution">
    <text evidence="1">The sequence shown here is derived from an EMBL/GenBank/DDBJ whole genome shotgun (WGS) entry which is preliminary data.</text>
</comment>
<reference evidence="1 2" key="1">
    <citation type="submission" date="2016-11" db="EMBL/GenBank/DDBJ databases">
        <title>The macronuclear genome of Stentor coeruleus: a giant cell with tiny introns.</title>
        <authorList>
            <person name="Slabodnick M."/>
            <person name="Ruby J.G."/>
            <person name="Reiff S.B."/>
            <person name="Swart E.C."/>
            <person name="Gosai S."/>
            <person name="Prabakaran S."/>
            <person name="Witkowska E."/>
            <person name="Larue G.E."/>
            <person name="Fisher S."/>
            <person name="Freeman R.M."/>
            <person name="Gunawardena J."/>
            <person name="Chu W."/>
            <person name="Stover N.A."/>
            <person name="Gregory B.D."/>
            <person name="Nowacki M."/>
            <person name="Derisi J."/>
            <person name="Roy S.W."/>
            <person name="Marshall W.F."/>
            <person name="Sood P."/>
        </authorList>
    </citation>
    <scope>NUCLEOTIDE SEQUENCE [LARGE SCALE GENOMIC DNA]</scope>
    <source>
        <strain evidence="1">WM001</strain>
    </source>
</reference>
<organism evidence="1 2">
    <name type="scientific">Stentor coeruleus</name>
    <dbReference type="NCBI Taxonomy" id="5963"/>
    <lineage>
        <taxon>Eukaryota</taxon>
        <taxon>Sar</taxon>
        <taxon>Alveolata</taxon>
        <taxon>Ciliophora</taxon>
        <taxon>Postciliodesmatophora</taxon>
        <taxon>Heterotrichea</taxon>
        <taxon>Heterotrichida</taxon>
        <taxon>Stentoridae</taxon>
        <taxon>Stentor</taxon>
    </lineage>
</organism>
<sequence>MQDNEKCEESLRKESKKVKKITQVSDLTELIENSLQKNKDRIGSPSAIKPVIEKSPSPRVKYQSITRKIDFNNASNSPNFKEASKRKYENLQSTIKKVKKAYVEFQDPEAGKNVAFDCYPDKLIFENWPLCRKFSQNECDDDCATTKPLLNASIYFLISQVVEAIKSQDIPRKTV</sequence>